<proteinExistence type="predicted"/>
<keyword evidence="2" id="KW-1185">Reference proteome</keyword>
<dbReference type="Proteomes" id="UP000293547">
    <property type="component" value="Unassembled WGS sequence"/>
</dbReference>
<protein>
    <submittedName>
        <fullName evidence="1">Brefeldin A resistance protein</fullName>
    </submittedName>
</protein>
<accession>A0ACB6F896</accession>
<dbReference type="EMBL" id="PDWZ02000012">
    <property type="protein sequence ID" value="KAB2100651.1"/>
    <property type="molecule type" value="Genomic_DNA"/>
</dbReference>
<organism evidence="1 2">
    <name type="scientific">Alternaria gaisen</name>
    <dbReference type="NCBI Taxonomy" id="167740"/>
    <lineage>
        <taxon>Eukaryota</taxon>
        <taxon>Fungi</taxon>
        <taxon>Dikarya</taxon>
        <taxon>Ascomycota</taxon>
        <taxon>Pezizomycotina</taxon>
        <taxon>Dothideomycetes</taxon>
        <taxon>Pleosporomycetidae</taxon>
        <taxon>Pleosporales</taxon>
        <taxon>Pleosporineae</taxon>
        <taxon>Pleosporaceae</taxon>
        <taxon>Alternaria</taxon>
        <taxon>Alternaria sect. Alternaria</taxon>
    </lineage>
</organism>
<gene>
    <name evidence="1" type="ORF">AG0111_0g10748</name>
</gene>
<evidence type="ECO:0000313" key="2">
    <source>
        <dbReference type="Proteomes" id="UP000293547"/>
    </source>
</evidence>
<sequence>MWGSAIPPDRDNRRNPWHEDDYLRDGREEVVTPDNQSEEDSSDREGLKRAGTWGERDAGKLDTRAAAEDIEVLRGELASLSNSRSRGAQSQRSNPLSRTVSRVSGRQSQSHPRGSIARAEEGTGDAEDDEPGDIGAAAAPAEKEDDFELDEFMREGHFEKRKDGQSAKKVGVIYKNLTVKGVGSTASFARTLPDAILGTFGPDLYKIVTGFVPALKLGRHKQMRTLIHDFSGVVKDGEMMLVLGRPGSGCSTFLKAISNNRESYAAVEGDVSYGGIPAGKQKKQFRGEVNYNPEDDSHMADLNVWQTLKFALTNKTKKNEKYEIPIILEALLKVFGISHTKYTKVGDEYVRGVSGGERKRVSIAETLATKSSVNCWDNSTRGLDASTALDYAKSLRIMTDISNRTTLVTLYQAGEQIYEVMDKVMVIDAGRCIYQGPANEAKQYFEDLGFKCPERQTTADFLTAVTDPTERQFRPGFEDKAPKTSEELERAFRESDAYKKVLREISEYEAELEASGYVDAKEFEGAVRESKSKTVRKKSPYTVSFIRQVIACTQREFWLTWGDQTTLYTKFFIIISNGLIVGSLFYGQSLDTSGAFSRGGSGFFSILFLGWLQLSELMKAVSGRNVVKRHEDYAFYRPSAVAIARVVQDFPLLLAQVIPFSIIMYFMTGLDVDVSKFFIYFLFIYTTTFCITSLYRMFAALSPSIDDAVRFAGIALNLLIIYTGYVIPKPQLLTDYIWFGWIYWINPVAYSFESVLANEFSDRVMECAPSQLVPQGPGIDPAYQGCSLTGAPPNSNTVPGSDYLQVSFNYSRSNLWRNFGVVIAFSVLYLLVTVIATETVSFAASGGGALVFAKNKRAKQAVKEEAPADEEKIAAGESASSSHTAAHEEEEALESISSSESVFTWKDVEYTVPYQGGERKLLNKVNGYAKPGVMIALVGASGAGKSTLLNTLSQRQSTGVVSGEFLVDGKDLGKAFQRGTGFCEQMDLHDGTATIREALEFSAILRQDKSTPRKEKLDYVNKIIDLLELQDIQDALVSSLGVEQKKRLTIGVELAAKPSLLLFLDEPTSGLDSNSAYSIVQFLKKLAQAGQAIVCTIHQPSSVLIQQFDMILALNPGGNTFYFGPVGENGRDVIKYFGDRGVQCPPSKNVAEFILETAAKPVKRKDGSKINWNEEWLNSDNNKQMLQEIDRVKTERSKISDQNQDGGAEESEFAASVWEQTTMLTKRTFIQYWRDPSYLYGKLFVAVIIGIFNGFTFWQLGNSIGDLQNRMFTAFLIILIPPTIVNAVVPKFYQNMALWQARELPSRIYGWVAFTTAQVVAEIPIAVVSSVLYWVLWYFPTGLPTDSSTSGYVFLMTMLFFLFISSWGQWICAFAPSFTVISNVLPFFFVMFGLFNGVVRPYEMMPVFWRYWMYYVNPSTYWIGGVLSATLTGIPVQCQESETAIFDAPPGQSCSSYAGAFASASPGYLLNPEATSGCQYCPYSVGDDYLATINVKASDKWRDFGIFLAFCISNWALVYFFVWSIRIKGWKFGFGMVGNGVEKVKKMLCGKKKGEGKA</sequence>
<comment type="caution">
    <text evidence="1">The sequence shown here is derived from an EMBL/GenBank/DDBJ whole genome shotgun (WGS) entry which is preliminary data.</text>
</comment>
<name>A0ACB6F896_9PLEO</name>
<evidence type="ECO:0000313" key="1">
    <source>
        <dbReference type="EMBL" id="KAB2100651.1"/>
    </source>
</evidence>
<reference evidence="1 2" key="1">
    <citation type="journal article" date="2019" name="bioRxiv">
        <title>Genomics, evolutionary history and diagnostics of the Alternaria alternata species group including apple and Asian pear pathotypes.</title>
        <authorList>
            <person name="Armitage A.D."/>
            <person name="Cockerton H.M."/>
            <person name="Sreenivasaprasad S."/>
            <person name="Woodhall J.W."/>
            <person name="Lane C.R."/>
            <person name="Harrison R.J."/>
            <person name="Clarkson J.P."/>
        </authorList>
    </citation>
    <scope>NUCLEOTIDE SEQUENCE [LARGE SCALE GENOMIC DNA]</scope>
    <source>
        <strain evidence="1 2">FERA 650</strain>
    </source>
</reference>